<dbReference type="CDD" id="cd13999">
    <property type="entry name" value="STKc_MAP3K-like"/>
    <property type="match status" value="1"/>
</dbReference>
<keyword evidence="1 5" id="KW-0723">Serine/threonine-protein kinase</keyword>
<dbReference type="PROSITE" id="PS00108">
    <property type="entry name" value="PROTEIN_KINASE_ST"/>
    <property type="match status" value="1"/>
</dbReference>
<evidence type="ECO:0000313" key="8">
    <source>
        <dbReference type="EMBL" id="KZP03353.1"/>
    </source>
</evidence>
<dbReference type="PROSITE" id="PS00107">
    <property type="entry name" value="PROTEIN_KINASE_ATP"/>
    <property type="match status" value="1"/>
</dbReference>
<dbReference type="Pfam" id="PF07714">
    <property type="entry name" value="PK_Tyr_Ser-Thr"/>
    <property type="match status" value="1"/>
</dbReference>
<dbReference type="GO" id="GO:0005524">
    <property type="term" value="F:ATP binding"/>
    <property type="evidence" value="ECO:0007669"/>
    <property type="project" value="UniProtKB-UniRule"/>
</dbReference>
<keyword evidence="1 5" id="KW-0808">Transferase</keyword>
<comment type="similarity">
    <text evidence="5">Belongs to the protein kinase superfamily.</text>
</comment>
<dbReference type="STRING" id="436010.A0A167TWE1"/>
<dbReference type="SUPFAM" id="SSF56112">
    <property type="entry name" value="Protein kinase-like (PK-like)"/>
    <property type="match status" value="1"/>
</dbReference>
<gene>
    <name evidence="8" type="ORF">FIBSPDRAFT_941570</name>
</gene>
<evidence type="ECO:0000256" key="1">
    <source>
        <dbReference type="ARBA" id="ARBA00022527"/>
    </source>
</evidence>
<evidence type="ECO:0000256" key="2">
    <source>
        <dbReference type="ARBA" id="ARBA00022741"/>
    </source>
</evidence>
<reference evidence="8 9" key="1">
    <citation type="journal article" date="2016" name="Mol. Biol. Evol.">
        <title>Comparative Genomics of Early-Diverging Mushroom-Forming Fungi Provides Insights into the Origins of Lignocellulose Decay Capabilities.</title>
        <authorList>
            <person name="Nagy L.G."/>
            <person name="Riley R."/>
            <person name="Tritt A."/>
            <person name="Adam C."/>
            <person name="Daum C."/>
            <person name="Floudas D."/>
            <person name="Sun H."/>
            <person name="Yadav J.S."/>
            <person name="Pangilinan J."/>
            <person name="Larsson K.H."/>
            <person name="Matsuura K."/>
            <person name="Barry K."/>
            <person name="Labutti K."/>
            <person name="Kuo R."/>
            <person name="Ohm R.A."/>
            <person name="Bhattacharya S.S."/>
            <person name="Shirouzu T."/>
            <person name="Yoshinaga Y."/>
            <person name="Martin F.M."/>
            <person name="Grigoriev I.V."/>
            <person name="Hibbett D.S."/>
        </authorList>
    </citation>
    <scope>NUCLEOTIDE SEQUENCE [LARGE SCALE GENOMIC DNA]</scope>
    <source>
        <strain evidence="8 9">CBS 109695</strain>
    </source>
</reference>
<feature type="compositionally biased region" description="Low complexity" evidence="6">
    <location>
        <begin position="371"/>
        <end position="395"/>
    </location>
</feature>
<dbReference type="EMBL" id="KV418091">
    <property type="protein sequence ID" value="KZP03353.1"/>
    <property type="molecule type" value="Genomic_DNA"/>
</dbReference>
<dbReference type="InterPro" id="IPR008271">
    <property type="entry name" value="Ser/Thr_kinase_AS"/>
</dbReference>
<feature type="domain" description="Protein kinase" evidence="7">
    <location>
        <begin position="97"/>
        <end position="360"/>
    </location>
</feature>
<keyword evidence="2 4" id="KW-0547">Nucleotide-binding</keyword>
<dbReference type="PRINTS" id="PR00109">
    <property type="entry name" value="TYRKINASE"/>
</dbReference>
<keyword evidence="3 4" id="KW-0067">ATP-binding</keyword>
<dbReference type="InterPro" id="IPR000719">
    <property type="entry name" value="Prot_kinase_dom"/>
</dbReference>
<name>A0A167TWE1_9AGAM</name>
<dbReference type="GO" id="GO:0004674">
    <property type="term" value="F:protein serine/threonine kinase activity"/>
    <property type="evidence" value="ECO:0007669"/>
    <property type="project" value="UniProtKB-KW"/>
</dbReference>
<organism evidence="8 9">
    <name type="scientific">Athelia psychrophila</name>
    <dbReference type="NCBI Taxonomy" id="1759441"/>
    <lineage>
        <taxon>Eukaryota</taxon>
        <taxon>Fungi</taxon>
        <taxon>Dikarya</taxon>
        <taxon>Basidiomycota</taxon>
        <taxon>Agaricomycotina</taxon>
        <taxon>Agaricomycetes</taxon>
        <taxon>Agaricomycetidae</taxon>
        <taxon>Atheliales</taxon>
        <taxon>Atheliaceae</taxon>
        <taxon>Athelia</taxon>
    </lineage>
</organism>
<evidence type="ECO:0000256" key="6">
    <source>
        <dbReference type="SAM" id="MobiDB-lite"/>
    </source>
</evidence>
<dbReference type="Proteomes" id="UP000076532">
    <property type="component" value="Unassembled WGS sequence"/>
</dbReference>
<dbReference type="PANTHER" id="PTHR44329">
    <property type="entry name" value="SERINE/THREONINE-PROTEIN KINASE TNNI3K-RELATED"/>
    <property type="match status" value="1"/>
</dbReference>
<keyword evidence="1 5" id="KW-0418">Kinase</keyword>
<evidence type="ECO:0000313" key="9">
    <source>
        <dbReference type="Proteomes" id="UP000076532"/>
    </source>
</evidence>
<dbReference type="AlphaFoldDB" id="A0A167TWE1"/>
<evidence type="ECO:0000256" key="5">
    <source>
        <dbReference type="RuleBase" id="RU000304"/>
    </source>
</evidence>
<sequence>MQKLQTAIDEGRAADQKALFEQLNAMDADPRQLEQGLDIQNNNMTAMMVSIQRYLKDDAQVGEDRERQFFERVTRHLSYQSDVSPDIQSWMVSTYDVELHKRIGSGGFAQVYKGRWKSKEVALKMLRSREGVAPDPQVVREEIVTWLKLCHPNVLEFLAGNVSDEKPFIVMPYMKNGNARDYLKSNRTCDRVKLLRDASLGLNYLHESRIVHGDIKAANILVDDAGGAVIADFGLSRVKSDITSSTRQHSTKITARQSVPGGSRNWMAPELFNGKGPGRRCDVYSFGITIYEILTGKVPLGDLSTEDLLTAVVSRNIRPPRPVDPPEGDKVWDLAEDCWNRSASKRPTAGVICQRLEDAMADTNSSRSERVSSISSAYDSQDSASTASYSTAGTSHPSGDQSGATQRTRDYARTRTFAAVQPVHPIRRQTAAI</sequence>
<dbReference type="PROSITE" id="PS50011">
    <property type="entry name" value="PROTEIN_KINASE_DOM"/>
    <property type="match status" value="1"/>
</dbReference>
<feature type="binding site" evidence="4">
    <location>
        <position position="124"/>
    </location>
    <ligand>
        <name>ATP</name>
        <dbReference type="ChEBI" id="CHEBI:30616"/>
    </ligand>
</feature>
<dbReference type="InterPro" id="IPR001245">
    <property type="entry name" value="Ser-Thr/Tyr_kinase_cat_dom"/>
</dbReference>
<dbReference type="OrthoDB" id="26722at2759"/>
<protein>
    <submittedName>
        <fullName evidence="8">Kinase-like protein</fullName>
    </submittedName>
</protein>
<evidence type="ECO:0000256" key="3">
    <source>
        <dbReference type="ARBA" id="ARBA00022840"/>
    </source>
</evidence>
<evidence type="ECO:0000259" key="7">
    <source>
        <dbReference type="PROSITE" id="PS50011"/>
    </source>
</evidence>
<dbReference type="InterPro" id="IPR051681">
    <property type="entry name" value="Ser/Thr_Kinases-Pseudokinases"/>
</dbReference>
<feature type="region of interest" description="Disordered" evidence="6">
    <location>
        <begin position="360"/>
        <end position="408"/>
    </location>
</feature>
<evidence type="ECO:0000256" key="4">
    <source>
        <dbReference type="PROSITE-ProRule" id="PRU10141"/>
    </source>
</evidence>
<dbReference type="Gene3D" id="1.10.510.10">
    <property type="entry name" value="Transferase(Phosphotransferase) domain 1"/>
    <property type="match status" value="1"/>
</dbReference>
<feature type="compositionally biased region" description="Polar residues" evidence="6">
    <location>
        <begin position="396"/>
        <end position="406"/>
    </location>
</feature>
<accession>A0A167TWE1</accession>
<proteinExistence type="inferred from homology"/>
<keyword evidence="9" id="KW-1185">Reference proteome</keyword>
<dbReference type="SMART" id="SM00220">
    <property type="entry name" value="S_TKc"/>
    <property type="match status" value="1"/>
</dbReference>
<dbReference type="InterPro" id="IPR017441">
    <property type="entry name" value="Protein_kinase_ATP_BS"/>
</dbReference>
<dbReference type="InterPro" id="IPR011009">
    <property type="entry name" value="Kinase-like_dom_sf"/>
</dbReference>